<dbReference type="GO" id="GO:0003899">
    <property type="term" value="F:DNA-directed RNA polymerase activity"/>
    <property type="evidence" value="ECO:0007669"/>
    <property type="project" value="UniProtKB-UniRule"/>
</dbReference>
<protein>
    <recommendedName>
        <fullName evidence="13">DNA-directed RNA polymerase subunit Rpo1N</fullName>
        <ecNumber evidence="13">2.7.7.6</ecNumber>
    </recommendedName>
    <alternativeName>
        <fullName evidence="13">DNA-directed RNA polymerase subunit A'</fullName>
    </alternativeName>
</protein>
<evidence type="ECO:0000256" key="9">
    <source>
        <dbReference type="ARBA" id="ARBA00023125"/>
    </source>
</evidence>
<dbReference type="InterPro" id="IPR038120">
    <property type="entry name" value="Rpb1_funnel_sf"/>
</dbReference>
<proteinExistence type="inferred from homology"/>
<dbReference type="InterPro" id="IPR044893">
    <property type="entry name" value="RNA_pol_Rpb1_clamp_domain"/>
</dbReference>
<comment type="function">
    <text evidence="12 13">DNA-dependent RNA polymerase (RNAP) catalyzes the transcription of DNA into RNA using the four ribonucleoside triphosphates as substrates. Forms the clamp head domain.</text>
</comment>
<dbReference type="GO" id="GO:0003677">
    <property type="term" value="F:DNA binding"/>
    <property type="evidence" value="ECO:0007669"/>
    <property type="project" value="UniProtKB-UniRule"/>
</dbReference>
<dbReference type="Gene3D" id="2.60.40.2940">
    <property type="match status" value="1"/>
</dbReference>
<dbReference type="Gene3D" id="4.10.860.120">
    <property type="entry name" value="RNA polymerase II, clamp domain"/>
    <property type="match status" value="2"/>
</dbReference>
<evidence type="ECO:0000313" key="17">
    <source>
        <dbReference type="Proteomes" id="UP000510821"/>
    </source>
</evidence>
<feature type="binding site" evidence="13">
    <location>
        <position position="445"/>
    </location>
    <ligand>
        <name>Mg(2+)</name>
        <dbReference type="ChEBI" id="CHEBI:18420"/>
    </ligand>
</feature>
<evidence type="ECO:0000256" key="3">
    <source>
        <dbReference type="ARBA" id="ARBA00022490"/>
    </source>
</evidence>
<keyword evidence="5 13" id="KW-0548">Nucleotidyltransferase</keyword>
<dbReference type="Pfam" id="PF00623">
    <property type="entry name" value="RNA_pol_Rpb1_2"/>
    <property type="match status" value="1"/>
</dbReference>
<comment type="function">
    <text evidence="14">DNA-dependent RNA polymerase catalyzes the transcription of DNA into RNA using the four ribonucleoside triphosphates as substrates.</text>
</comment>
<evidence type="ECO:0000256" key="12">
    <source>
        <dbReference type="ARBA" id="ARBA00053389"/>
    </source>
</evidence>
<dbReference type="Pfam" id="PF04997">
    <property type="entry name" value="RNA_pol_Rpb1_1"/>
    <property type="match status" value="1"/>
</dbReference>
<gene>
    <name evidence="13" type="primary">rpo1N</name>
    <name evidence="13" type="synonym">rpoA1</name>
    <name evidence="16" type="ORF">Sv326_0811</name>
</gene>
<dbReference type="GO" id="GO:0006351">
    <property type="term" value="P:DNA-templated transcription"/>
    <property type="evidence" value="ECO:0007669"/>
    <property type="project" value="UniProtKB-UniRule"/>
</dbReference>
<name>A0A7D5XLS2_FERL1</name>
<dbReference type="SMART" id="SM00663">
    <property type="entry name" value="RPOLA_N"/>
    <property type="match status" value="1"/>
</dbReference>
<dbReference type="GO" id="GO:0005737">
    <property type="term" value="C:cytoplasm"/>
    <property type="evidence" value="ECO:0007669"/>
    <property type="project" value="UniProtKB-SubCell"/>
</dbReference>
<evidence type="ECO:0000256" key="14">
    <source>
        <dbReference type="RuleBase" id="RU004279"/>
    </source>
</evidence>
<organism evidence="16 17">
    <name type="scientific">Fermentimicrarchaeum limneticum</name>
    <dbReference type="NCBI Taxonomy" id="2795018"/>
    <lineage>
        <taxon>Archaea</taxon>
        <taxon>Candidatus Micrarchaeota</taxon>
        <taxon>Candidatus Fermentimicrarchaeales</taxon>
        <taxon>Candidatus Fermentimicrarchaeaceae</taxon>
        <taxon>Candidatus Fermentimicrarchaeum</taxon>
    </lineage>
</organism>
<evidence type="ECO:0000256" key="8">
    <source>
        <dbReference type="ARBA" id="ARBA00022842"/>
    </source>
</evidence>
<evidence type="ECO:0000259" key="15">
    <source>
        <dbReference type="SMART" id="SM00663"/>
    </source>
</evidence>
<dbReference type="Gene3D" id="1.10.132.30">
    <property type="match status" value="1"/>
</dbReference>
<dbReference type="CDD" id="cd02582">
    <property type="entry name" value="RNAP_archeal_A"/>
    <property type="match status" value="1"/>
</dbReference>
<dbReference type="KEGG" id="flt:Sv326_0811"/>
<evidence type="ECO:0000256" key="10">
    <source>
        <dbReference type="ARBA" id="ARBA00023163"/>
    </source>
</evidence>
<feature type="binding site" evidence="13">
    <location>
        <position position="102"/>
    </location>
    <ligand>
        <name>Zn(2+)</name>
        <dbReference type="ChEBI" id="CHEBI:29105"/>
        <label>2</label>
    </ligand>
</feature>
<comment type="subunit">
    <text evidence="13">Part of the RNA polymerase complex.</text>
</comment>
<dbReference type="Proteomes" id="UP000510821">
    <property type="component" value="Chromosome"/>
</dbReference>
<dbReference type="GO" id="GO:0000287">
    <property type="term" value="F:magnesium ion binding"/>
    <property type="evidence" value="ECO:0007669"/>
    <property type="project" value="UniProtKB-UniRule"/>
</dbReference>
<dbReference type="InterPro" id="IPR012758">
    <property type="entry name" value="RPO1N"/>
</dbReference>
<dbReference type="InterPro" id="IPR007066">
    <property type="entry name" value="RNA_pol_Rpb1_3"/>
</dbReference>
<dbReference type="FunFam" id="2.40.40.20:FF:000019">
    <property type="entry name" value="DNA-directed RNA polymerase II subunit RPB1"/>
    <property type="match status" value="1"/>
</dbReference>
<keyword evidence="6 13" id="KW-0479">Metal-binding</keyword>
<evidence type="ECO:0000256" key="1">
    <source>
        <dbReference type="ARBA" id="ARBA00006460"/>
    </source>
</evidence>
<evidence type="ECO:0000256" key="13">
    <source>
        <dbReference type="HAMAP-Rule" id="MF_00863"/>
    </source>
</evidence>
<dbReference type="HAMAP" id="MF_00863">
    <property type="entry name" value="RNApol_arch_Rpo1N"/>
    <property type="match status" value="1"/>
</dbReference>
<feature type="binding site" evidence="13">
    <location>
        <position position="441"/>
    </location>
    <ligand>
        <name>Mg(2+)</name>
        <dbReference type="ChEBI" id="CHEBI:18420"/>
    </ligand>
</feature>
<dbReference type="EC" id="2.7.7.6" evidence="13"/>
<dbReference type="PANTHER" id="PTHR19376:SF32">
    <property type="entry name" value="DNA-DIRECTED RNA POLYMERASE III SUBUNIT RPC1"/>
    <property type="match status" value="1"/>
</dbReference>
<dbReference type="GO" id="GO:0000428">
    <property type="term" value="C:DNA-directed RNA polymerase complex"/>
    <property type="evidence" value="ECO:0007669"/>
    <property type="project" value="UniProtKB-KW"/>
</dbReference>
<sequence length="849" mass="95526">MVVDKVIDKIKFSLFSPEMVRKISAAKISVPDTYNEDGYPIDGGLVDQRLGVIDPGLRCKTCGGKIRSCSGHFGHIELVRPVIHPEFAKSIFVLLKATCQSCHRVLVSKKQIDDFKAALKDEEIAEQMLASIKKLSKCPYCEAKQQDIKLEKPTTFYRGDKMLLPTEVREVLAAIPNDDLKLLGVDPEYSRPEWMVLTVLLVPPVTVRPSITLETGERSEDDLTHKLVDIMRINQRLEANINAGAPQLIIEDLWELLQYHVTTYFNNETTGIPPARHRSGRPLKTLSQRLKGKEGRFRYNLSGKRVNFSARTVISPDPNISINEVGVPLQIAQELTVPVKVTQWNLEECKKMIMRTEYPLVNYIIRPDGKRKKATEKSREELSTTLEPGCIVERQLQDGDIVLFNRQPSLHRISIMCHNVRVLPGRSFRLNLAVCPPYNADFDGDEMNLHVPQTEEARVEADLLMKVQDQIISPRHGRAIIKGQEDHVSGAYFLTRKSAEFIKGEACKILSIAGIYELPKPDRGGKYSGRLLFSQLLPKDFNLSYVSKLCREKVCKKENCEDDGYVVIKNGRLLSGAIESKGFESELIEKIVRDYGSDAAREFIDNATRMSLYVISKQGFSVNLTNYTIPEEGRKQVEEIVENAKREVDSLVVQYKNKTLARLPGRTLRETLEERIMMTLSKARNNCEDIVENHLGPENTSILMARIGSRGSILNAIQMAAMLGQQAVRGKRISRGYKGRPLIHFRRGDLGAEAKGFVTSSFRDGLNPKEYFFHSMGGRESLVNTAIRTARSGYMQRRLINALQDLVVFSDTTVRDAGGAIVEFVYGGDGNDPKKITKGGEVMTGPERE</sequence>
<feature type="domain" description="RNA polymerase N-terminal" evidence="15">
    <location>
        <begin position="193"/>
        <end position="495"/>
    </location>
</feature>
<dbReference type="InterPro" id="IPR007083">
    <property type="entry name" value="RNA_pol_Rpb1_4"/>
</dbReference>
<dbReference type="Gene3D" id="6.20.50.80">
    <property type="match status" value="1"/>
</dbReference>
<feature type="binding site" evidence="13">
    <location>
        <position position="69"/>
    </location>
    <ligand>
        <name>Zn(2+)</name>
        <dbReference type="ChEBI" id="CHEBI:29105"/>
        <label>1</label>
    </ligand>
</feature>
<dbReference type="Gene3D" id="1.10.10.1950">
    <property type="match status" value="2"/>
</dbReference>
<dbReference type="Gene3D" id="3.30.1490.180">
    <property type="entry name" value="RNA polymerase ii"/>
    <property type="match status" value="1"/>
</dbReference>
<keyword evidence="10 13" id="KW-0804">Transcription</keyword>
<dbReference type="NCBIfam" id="TIGR02390">
    <property type="entry name" value="RNA_pol_rpoA1"/>
    <property type="match status" value="1"/>
</dbReference>
<dbReference type="InterPro" id="IPR007081">
    <property type="entry name" value="RNA_pol_Rpb1_5"/>
</dbReference>
<evidence type="ECO:0000313" key="16">
    <source>
        <dbReference type="EMBL" id="QLJ52986.1"/>
    </source>
</evidence>
<evidence type="ECO:0000256" key="7">
    <source>
        <dbReference type="ARBA" id="ARBA00022833"/>
    </source>
</evidence>
<feature type="binding site" evidence="13">
    <location>
        <position position="443"/>
    </location>
    <ligand>
        <name>Mg(2+)</name>
        <dbReference type="ChEBI" id="CHEBI:18420"/>
    </ligand>
</feature>
<feature type="binding site" evidence="13">
    <location>
        <position position="72"/>
    </location>
    <ligand>
        <name>Zn(2+)</name>
        <dbReference type="ChEBI" id="CHEBI:29105"/>
        <label>1</label>
    </ligand>
</feature>
<dbReference type="Pfam" id="PF05000">
    <property type="entry name" value="RNA_pol_Rpb1_4"/>
    <property type="match status" value="1"/>
</dbReference>
<dbReference type="InterPro" id="IPR045867">
    <property type="entry name" value="DNA-dir_RpoC_beta_prime"/>
</dbReference>
<keyword evidence="2 13" id="KW-0240">DNA-directed RNA polymerase</keyword>
<evidence type="ECO:0000256" key="4">
    <source>
        <dbReference type="ARBA" id="ARBA00022679"/>
    </source>
</evidence>
<dbReference type="GO" id="GO:0008270">
    <property type="term" value="F:zinc ion binding"/>
    <property type="evidence" value="ECO:0007669"/>
    <property type="project" value="UniProtKB-UniRule"/>
</dbReference>
<dbReference type="Gene3D" id="6.10.250.2940">
    <property type="match status" value="1"/>
</dbReference>
<keyword evidence="7 13" id="KW-0862">Zinc</keyword>
<evidence type="ECO:0000256" key="5">
    <source>
        <dbReference type="ARBA" id="ARBA00022695"/>
    </source>
</evidence>
<comment type="cofactor">
    <cofactor evidence="13">
        <name>Zn(2+)</name>
        <dbReference type="ChEBI" id="CHEBI:29105"/>
    </cofactor>
    <text evidence="13">Binds at least 2 Zn(2+) per subunit.</text>
</comment>
<evidence type="ECO:0000256" key="6">
    <source>
        <dbReference type="ARBA" id="ARBA00022723"/>
    </source>
</evidence>
<dbReference type="InterPro" id="IPR007080">
    <property type="entry name" value="RNA_pol_Rpb1_1"/>
</dbReference>
<dbReference type="InterPro" id="IPR006592">
    <property type="entry name" value="RNA_pol_N"/>
</dbReference>
<comment type="cofactor">
    <cofactor evidence="13">
        <name>Mg(2+)</name>
        <dbReference type="ChEBI" id="CHEBI:18420"/>
    </cofactor>
</comment>
<dbReference type="Pfam" id="PF04983">
    <property type="entry name" value="RNA_pol_Rpb1_3"/>
    <property type="match status" value="1"/>
</dbReference>
<feature type="binding site" evidence="13">
    <location>
        <position position="59"/>
    </location>
    <ligand>
        <name>Zn(2+)</name>
        <dbReference type="ChEBI" id="CHEBI:29105"/>
        <label>1</label>
    </ligand>
</feature>
<comment type="similarity">
    <text evidence="1 13 14">Belongs to the RNA polymerase beta' chain family.</text>
</comment>
<dbReference type="SUPFAM" id="SSF64484">
    <property type="entry name" value="beta and beta-prime subunits of DNA dependent RNA-polymerase"/>
    <property type="match status" value="1"/>
</dbReference>
<dbReference type="EMBL" id="CP058998">
    <property type="protein sequence ID" value="QLJ52986.1"/>
    <property type="molecule type" value="Genomic_DNA"/>
</dbReference>
<comment type="subcellular location">
    <subcellularLocation>
        <location evidence="13">Cytoplasm</location>
    </subcellularLocation>
</comment>
<feature type="binding site" evidence="13">
    <location>
        <position position="141"/>
    </location>
    <ligand>
        <name>Zn(2+)</name>
        <dbReference type="ChEBI" id="CHEBI:29105"/>
        <label>2</label>
    </ligand>
</feature>
<dbReference type="Gene3D" id="2.40.40.20">
    <property type="match status" value="1"/>
</dbReference>
<feature type="binding site" evidence="13">
    <location>
        <position position="138"/>
    </location>
    <ligand>
        <name>Zn(2+)</name>
        <dbReference type="ChEBI" id="CHEBI:29105"/>
        <label>2</label>
    </ligand>
</feature>
<feature type="binding site" evidence="13">
    <location>
        <position position="99"/>
    </location>
    <ligand>
        <name>Zn(2+)</name>
        <dbReference type="ChEBI" id="CHEBI:29105"/>
        <label>2</label>
    </ligand>
</feature>
<dbReference type="PANTHER" id="PTHR19376">
    <property type="entry name" value="DNA-DIRECTED RNA POLYMERASE"/>
    <property type="match status" value="1"/>
</dbReference>
<keyword evidence="8 13" id="KW-0460">Magnesium</keyword>
<keyword evidence="9 13" id="KW-0238">DNA-binding</keyword>
<evidence type="ECO:0000256" key="11">
    <source>
        <dbReference type="ARBA" id="ARBA00048552"/>
    </source>
</evidence>
<reference evidence="17" key="1">
    <citation type="submission" date="2020-07" db="EMBL/GenBank/DDBJ databases">
        <title>Metabolic diversity and evolutionary history of the archaeal phylum ###Micrarchaeota### uncovered from a freshwater lake metagenome.</title>
        <authorList>
            <person name="Kadnikov V.V."/>
            <person name="Savvichev A.S."/>
            <person name="Mardanov A.V."/>
            <person name="Beletsky A.V."/>
            <person name="Chupakov A.V."/>
            <person name="Kokryatskaya N.M."/>
            <person name="Pimenov N.V."/>
            <person name="Ravin N.V."/>
        </authorList>
    </citation>
    <scope>NUCLEOTIDE SEQUENCE [LARGE SCALE GENOMIC DNA]</scope>
</reference>
<dbReference type="Pfam" id="PF04998">
    <property type="entry name" value="RNA_pol_Rpb1_5"/>
    <property type="match status" value="1"/>
</dbReference>
<evidence type="ECO:0000256" key="2">
    <source>
        <dbReference type="ARBA" id="ARBA00022478"/>
    </source>
</evidence>
<dbReference type="NCBIfam" id="NF006336">
    <property type="entry name" value="PRK08566.1"/>
    <property type="match status" value="1"/>
</dbReference>
<comment type="catalytic activity">
    <reaction evidence="11 13 14">
        <text>RNA(n) + a ribonucleoside 5'-triphosphate = RNA(n+1) + diphosphate</text>
        <dbReference type="Rhea" id="RHEA:21248"/>
        <dbReference type="Rhea" id="RHEA-COMP:14527"/>
        <dbReference type="Rhea" id="RHEA-COMP:17342"/>
        <dbReference type="ChEBI" id="CHEBI:33019"/>
        <dbReference type="ChEBI" id="CHEBI:61557"/>
        <dbReference type="ChEBI" id="CHEBI:140395"/>
        <dbReference type="EC" id="2.7.7.6"/>
    </reaction>
</comment>
<dbReference type="AlphaFoldDB" id="A0A7D5XLS2"/>
<keyword evidence="3 13" id="KW-0963">Cytoplasm</keyword>
<dbReference type="InterPro" id="IPR000722">
    <property type="entry name" value="RNA_pol_asu"/>
</dbReference>
<accession>A0A7D5XLS2</accession>
<keyword evidence="4 13" id="KW-0808">Transferase</keyword>
<feature type="binding site" evidence="13">
    <location>
        <position position="62"/>
    </location>
    <ligand>
        <name>Zn(2+)</name>
        <dbReference type="ChEBI" id="CHEBI:29105"/>
        <label>1</label>
    </ligand>
</feature>